<keyword evidence="2" id="KW-1185">Reference proteome</keyword>
<dbReference type="OrthoDB" id="7721587at2"/>
<dbReference type="AlphaFoldDB" id="A0A1I2F2A3"/>
<protein>
    <submittedName>
        <fullName evidence="1">Phage-related replication protein YjqB, UPF0714/DUF867 family</fullName>
    </submittedName>
</protein>
<evidence type="ECO:0000313" key="1">
    <source>
        <dbReference type="EMBL" id="SFE98640.1"/>
    </source>
</evidence>
<organism evidence="1 2">
    <name type="scientific">Sulfitobacter brevis</name>
    <dbReference type="NCBI Taxonomy" id="74348"/>
    <lineage>
        <taxon>Bacteria</taxon>
        <taxon>Pseudomonadati</taxon>
        <taxon>Pseudomonadota</taxon>
        <taxon>Alphaproteobacteria</taxon>
        <taxon>Rhodobacterales</taxon>
        <taxon>Roseobacteraceae</taxon>
        <taxon>Sulfitobacter</taxon>
    </lineage>
</organism>
<dbReference type="InterPro" id="IPR008585">
    <property type="entry name" value="Gamma_PGA_hydro"/>
</dbReference>
<reference evidence="1 2" key="1">
    <citation type="submission" date="2016-10" db="EMBL/GenBank/DDBJ databases">
        <authorList>
            <person name="de Groot N.N."/>
        </authorList>
    </citation>
    <scope>NUCLEOTIDE SEQUENCE [LARGE SCALE GENOMIC DNA]</scope>
    <source>
        <strain evidence="1 2">DSM 11443</strain>
    </source>
</reference>
<gene>
    <name evidence="1" type="ORF">SAMN04488523_11428</name>
</gene>
<dbReference type="Proteomes" id="UP000198977">
    <property type="component" value="Unassembled WGS sequence"/>
</dbReference>
<sequence>MSDRFSSFEELSKEYAKGVDFSIRSRPVEGSNLLVMAPHGGKIEPLTSELAARVAGANHSLYLFEGCMKSKNRDLHITSHAFFEPALDSLLNEHRRAMAFHGRRDDGDLETIFLGGLDKALISSISTALRDVGFEVSSEGHKFPGSHRTNTCNRCSSGKGVQFELPTSLRNMLKADQGLLEVLVIAIRDVMETELK</sequence>
<evidence type="ECO:0000313" key="2">
    <source>
        <dbReference type="Proteomes" id="UP000198977"/>
    </source>
</evidence>
<dbReference type="EMBL" id="FOMW01000014">
    <property type="protein sequence ID" value="SFE98640.1"/>
    <property type="molecule type" value="Genomic_DNA"/>
</dbReference>
<proteinExistence type="predicted"/>
<dbReference type="Pfam" id="PF05908">
    <property type="entry name" value="Gamma_PGA_hydro"/>
    <property type="match status" value="1"/>
</dbReference>
<dbReference type="InterPro" id="IPR038128">
    <property type="entry name" value="Gamma_PGA_hydro_sf"/>
</dbReference>
<dbReference type="RefSeq" id="WP_093924996.1">
    <property type="nucleotide sequence ID" value="NZ_FOMW01000014.1"/>
</dbReference>
<dbReference type="STRING" id="74348.SAMN04488523_11428"/>
<dbReference type="Gene3D" id="3.40.630.100">
    <property type="entry name" value="Poly-gamma-glutamate hydrolase, zinc-binding motif"/>
    <property type="match status" value="1"/>
</dbReference>
<name>A0A1I2F2A3_9RHOB</name>
<accession>A0A1I2F2A3</accession>